<evidence type="ECO:0000313" key="5">
    <source>
        <dbReference type="EMBL" id="TWW70441.1"/>
    </source>
</evidence>
<dbReference type="PANTHER" id="PTHR31435">
    <property type="entry name" value="PROTEIN NATD1"/>
    <property type="match status" value="1"/>
</dbReference>
<gene>
    <name evidence="5" type="ORF">D4764_18G0012470</name>
</gene>
<evidence type="ECO:0000259" key="4">
    <source>
        <dbReference type="PROSITE" id="PS51729"/>
    </source>
</evidence>
<dbReference type="Gene3D" id="3.40.630.30">
    <property type="match status" value="1"/>
</dbReference>
<dbReference type="Proteomes" id="UP000324091">
    <property type="component" value="Chromosome 18"/>
</dbReference>
<dbReference type="PANTHER" id="PTHR31435:SF9">
    <property type="entry name" value="PROTEIN NATD1"/>
    <property type="match status" value="1"/>
</dbReference>
<sequence length="128" mass="14198">MAFKVCSRLAALGWIRHQTSACGSLSSGCAFMVKHDRQNLRFTATPSSGVGPPEGAVLLYRFTGENEVDLMSTFVPEAFRGRGVAALLSQAAIDFLVEEKLRAHVSCWYVKKYMEEHPDDQCRDLLIS</sequence>
<reference evidence="5 6" key="1">
    <citation type="submission" date="2019-04" db="EMBL/GenBank/DDBJ databases">
        <title>Chromosome genome assembly for Takifugu flavidus.</title>
        <authorList>
            <person name="Xiao S."/>
        </authorList>
    </citation>
    <scope>NUCLEOTIDE SEQUENCE [LARGE SCALE GENOMIC DNA]</scope>
    <source>
        <strain evidence="5">HTHZ2018</strain>
        <tissue evidence="5">Muscle</tissue>
    </source>
</reference>
<evidence type="ECO:0000313" key="6">
    <source>
        <dbReference type="Proteomes" id="UP000324091"/>
    </source>
</evidence>
<keyword evidence="6" id="KW-1185">Reference proteome</keyword>
<dbReference type="PROSITE" id="PS51257">
    <property type="entry name" value="PROKAR_LIPOPROTEIN"/>
    <property type="match status" value="1"/>
</dbReference>
<feature type="domain" description="N-acetyltransferase" evidence="4">
    <location>
        <begin position="34"/>
        <end position="127"/>
    </location>
</feature>
<proteinExistence type="inferred from homology"/>
<protein>
    <recommendedName>
        <fullName evidence="2">Protein NATD1</fullName>
    </recommendedName>
    <alternativeName>
        <fullName evidence="3">N-acetyltransferase domain-containing protein 1</fullName>
    </alternativeName>
</protein>
<comment type="similarity">
    <text evidence="1">Belongs to the NATD1 family.</text>
</comment>
<dbReference type="SUPFAM" id="SSF55729">
    <property type="entry name" value="Acyl-CoA N-acyltransferases (Nat)"/>
    <property type="match status" value="1"/>
</dbReference>
<evidence type="ECO:0000256" key="3">
    <source>
        <dbReference type="ARBA" id="ARBA00031876"/>
    </source>
</evidence>
<keyword evidence="5" id="KW-0808">Transferase</keyword>
<accession>A0A5C6NV50</accession>
<dbReference type="GO" id="GO:0016740">
    <property type="term" value="F:transferase activity"/>
    <property type="evidence" value="ECO:0007669"/>
    <property type="project" value="UniProtKB-KW"/>
</dbReference>
<dbReference type="AlphaFoldDB" id="A0A5C6NV50"/>
<dbReference type="PROSITE" id="PS51729">
    <property type="entry name" value="GNAT_YJDJ"/>
    <property type="match status" value="1"/>
</dbReference>
<dbReference type="Pfam" id="PF14542">
    <property type="entry name" value="Acetyltransf_CG"/>
    <property type="match status" value="1"/>
</dbReference>
<organism evidence="5 6">
    <name type="scientific">Takifugu flavidus</name>
    <name type="common">sansaifugu</name>
    <dbReference type="NCBI Taxonomy" id="433684"/>
    <lineage>
        <taxon>Eukaryota</taxon>
        <taxon>Metazoa</taxon>
        <taxon>Chordata</taxon>
        <taxon>Craniata</taxon>
        <taxon>Vertebrata</taxon>
        <taxon>Euteleostomi</taxon>
        <taxon>Actinopterygii</taxon>
        <taxon>Neopterygii</taxon>
        <taxon>Teleostei</taxon>
        <taxon>Neoteleostei</taxon>
        <taxon>Acanthomorphata</taxon>
        <taxon>Eupercaria</taxon>
        <taxon>Tetraodontiformes</taxon>
        <taxon>Tetradontoidea</taxon>
        <taxon>Tetraodontidae</taxon>
        <taxon>Takifugu</taxon>
    </lineage>
</organism>
<dbReference type="EMBL" id="RHFK02000010">
    <property type="protein sequence ID" value="TWW70441.1"/>
    <property type="molecule type" value="Genomic_DNA"/>
</dbReference>
<dbReference type="InterPro" id="IPR045057">
    <property type="entry name" value="Gcn5-rel_NAT"/>
</dbReference>
<evidence type="ECO:0000256" key="1">
    <source>
        <dbReference type="ARBA" id="ARBA00006233"/>
    </source>
</evidence>
<evidence type="ECO:0000256" key="2">
    <source>
        <dbReference type="ARBA" id="ARBA00020243"/>
    </source>
</evidence>
<comment type="caution">
    <text evidence="5">The sequence shown here is derived from an EMBL/GenBank/DDBJ whole genome shotgun (WGS) entry which is preliminary data.</text>
</comment>
<dbReference type="InterPro" id="IPR016181">
    <property type="entry name" value="Acyl_CoA_acyltransferase"/>
</dbReference>
<name>A0A5C6NV50_9TELE</name>
<dbReference type="InterPro" id="IPR031165">
    <property type="entry name" value="GNAT_YJDJ"/>
</dbReference>